<gene>
    <name evidence="2" type="ORF">AK812_SmicGene21382</name>
</gene>
<accession>A0A1Q9DMM9</accession>
<evidence type="ECO:0000313" key="2">
    <source>
        <dbReference type="EMBL" id="OLP96400.1"/>
    </source>
</evidence>
<organism evidence="2 3">
    <name type="scientific">Symbiodinium microadriaticum</name>
    <name type="common">Dinoflagellate</name>
    <name type="synonym">Zooxanthella microadriatica</name>
    <dbReference type="NCBI Taxonomy" id="2951"/>
    <lineage>
        <taxon>Eukaryota</taxon>
        <taxon>Sar</taxon>
        <taxon>Alveolata</taxon>
        <taxon>Dinophyceae</taxon>
        <taxon>Suessiales</taxon>
        <taxon>Symbiodiniaceae</taxon>
        <taxon>Symbiodinium</taxon>
    </lineage>
</organism>
<keyword evidence="3" id="KW-1185">Reference proteome</keyword>
<reference evidence="2 3" key="1">
    <citation type="submission" date="2016-02" db="EMBL/GenBank/DDBJ databases">
        <title>Genome analysis of coral dinoflagellate symbionts highlights evolutionary adaptations to a symbiotic lifestyle.</title>
        <authorList>
            <person name="Aranda M."/>
            <person name="Li Y."/>
            <person name="Liew Y.J."/>
            <person name="Baumgarten S."/>
            <person name="Simakov O."/>
            <person name="Wilson M."/>
            <person name="Piel J."/>
            <person name="Ashoor H."/>
            <person name="Bougouffa S."/>
            <person name="Bajic V.B."/>
            <person name="Ryu T."/>
            <person name="Ravasi T."/>
            <person name="Bayer T."/>
            <person name="Micklem G."/>
            <person name="Kim H."/>
            <person name="Bhak J."/>
            <person name="Lajeunesse T.C."/>
            <person name="Voolstra C.R."/>
        </authorList>
    </citation>
    <scope>NUCLEOTIDE SEQUENCE [LARGE SCALE GENOMIC DNA]</scope>
    <source>
        <strain evidence="2 3">CCMP2467</strain>
    </source>
</reference>
<dbReference type="Gene3D" id="3.40.50.150">
    <property type="entry name" value="Vaccinia Virus protein VP39"/>
    <property type="match status" value="1"/>
</dbReference>
<feature type="compositionally biased region" description="Polar residues" evidence="1">
    <location>
        <begin position="1302"/>
        <end position="1319"/>
    </location>
</feature>
<dbReference type="EMBL" id="LSRX01000468">
    <property type="protein sequence ID" value="OLP96400.1"/>
    <property type="molecule type" value="Genomic_DNA"/>
</dbReference>
<protein>
    <submittedName>
        <fullName evidence="2">Uncharacterized protein</fullName>
    </submittedName>
</protein>
<dbReference type="InterPro" id="IPR029063">
    <property type="entry name" value="SAM-dependent_MTases_sf"/>
</dbReference>
<evidence type="ECO:0000313" key="3">
    <source>
        <dbReference type="Proteomes" id="UP000186817"/>
    </source>
</evidence>
<proteinExistence type="predicted"/>
<feature type="compositionally biased region" description="Basic and acidic residues" evidence="1">
    <location>
        <begin position="1469"/>
        <end position="1486"/>
    </location>
</feature>
<name>A0A1Q9DMM9_SYMMI</name>
<feature type="region of interest" description="Disordered" evidence="1">
    <location>
        <begin position="1465"/>
        <end position="1486"/>
    </location>
</feature>
<comment type="caution">
    <text evidence="2">The sequence shown here is derived from an EMBL/GenBank/DDBJ whole genome shotgun (WGS) entry which is preliminary data.</text>
</comment>
<feature type="region of interest" description="Disordered" evidence="1">
    <location>
        <begin position="1302"/>
        <end position="1341"/>
    </location>
</feature>
<sequence length="1486" mass="162201">MESETNGISDTTVTSLEWQRLSKLSREVLPGLLGRCANFLVQPYGGAVSVEGGLLSRAYLVSFQDGVSAPKQNVVLRLRHSDWHLLEDISQPLRVIQAVCHDLQSDVIMDCTQQATVVVGSRALVQETSVQMAELFCGGFAGWTQAAWVLHKHGIPVSTRWTLDIDEDCHNMLQLQAPSLEIIRSFEELEGLDEGTSQVHVDSSIEWDWWLHCFAKWPINMLVASPPGQPWNHTEQASGLDSADGRLLLRVLDIASAFQVPVVGLELSMGFFRHPHYNRVVAAWQAAGYKLHWQAPLNLLDVLPCARPRCFVVLHLQVIAGEPSHSSSNWVSSKRANLREARAIFDHPPSLHASLILSAEELAVYMDPWYMPPTRSVQHRQSPAMFRLRNDMQSAGCFLPQYQKQHYMPESTLARQGLLGFLLQHQDAIRFFSGAEIASLHGVVRPLLLRTSGDSQMKLLGGSSAVPQTIACLTHACQALGLEGLPAPEAAVNLALAERLHNGNSLFLPAGADWVLCRKDQVCEVLETGFQFQEVPGAKSAAHEFVTWTLQCGAECTQLCIPAGANPQLVLSFTGLQPIHLPRPLAKSAQSMTLSVAHSPVLTCGGFRGCTSHESALCIFATAQRLYLVDVQSPRLWPQLLNIFDDLGGAQDDLACFSACGQRLWQAEEFEGCVVAETLTHESPDLSLRLLHDAFPRTELHASGEALHIRCPEEVAVQFWLGFPFHLTEALGWATTVVNFPCHNRDPMELHLRPSPGRLHVCPGLLPSQLRLWYMVAKLEAHSLPAASAANFQVELQVVARRFWHGYLPGDFRIDVLEDWWREASAACDLPPDVRVFSGPHPLLPDTSVGQARQIAKGVVVRRTGALLLTLHPSCVGGGVKEENMNWSKTRLASLCLAQGVDLQSTTDFVDAISSLSSANKLFQGLSSGSEGSRWVAKAEVRSRRLASRKKQELRSSIRASEVSIATGFFQNDDGTDALILDCLRPGATGVLLTDGPQAVELLHTMQGVQPDELALLVLGHDCPCPADGCHNLSFPAVGRRCGSPLLLAGCLHNLGGKKVSPKKQQNVTVDLPDVVCCTFVVYADDCDPEQWKAFAASPVKSVVAAFSGCAADKALSEPWGRRYLAKGKASAPAVADQILFQARVDKKNCDILLAASCHNCVYMIPKNQDQSLKQGYSVVWLGSSRAEAVKASLQVQGQLGLVRSKDRYGLRVPDARHGAVFQQLRPGQAVPTKVTVSKLFKMGPVPAGADAISVEKWATGGGWSVKVLKALGPQHWLLGSNTEPPVAYPAFNGQTVLVSKVQQRSNPAPMVQSGQLQSRPLPGPAASSHQGEDPWNHSDPWSSALSSFSCRASITSATSSQAPRQVAGPTEQRFQQQDSRIQALEDSVKQLSLKQDQNHAQLLHQQGEDRAAAQTAVSGLKEQLAVLGTEVSKQLQTSVESLQAAQTQHQQQMQSGLDELKALFLASRDSRDPNKKAKIHEQEDL</sequence>
<dbReference type="SUPFAM" id="SSF53335">
    <property type="entry name" value="S-adenosyl-L-methionine-dependent methyltransferases"/>
    <property type="match status" value="1"/>
</dbReference>
<dbReference type="OrthoDB" id="438155at2759"/>
<evidence type="ECO:0000256" key="1">
    <source>
        <dbReference type="SAM" id="MobiDB-lite"/>
    </source>
</evidence>
<dbReference type="Proteomes" id="UP000186817">
    <property type="component" value="Unassembled WGS sequence"/>
</dbReference>